<keyword evidence="3" id="KW-1185">Reference proteome</keyword>
<dbReference type="AlphaFoldDB" id="A0AAW0FD85"/>
<organism evidence="2 3">
    <name type="scientific">Cerrena zonata</name>
    <dbReference type="NCBI Taxonomy" id="2478898"/>
    <lineage>
        <taxon>Eukaryota</taxon>
        <taxon>Fungi</taxon>
        <taxon>Dikarya</taxon>
        <taxon>Basidiomycota</taxon>
        <taxon>Agaricomycotina</taxon>
        <taxon>Agaricomycetes</taxon>
        <taxon>Polyporales</taxon>
        <taxon>Cerrenaceae</taxon>
        <taxon>Cerrena</taxon>
    </lineage>
</organism>
<dbReference type="EMBL" id="JASBNA010000078">
    <property type="protein sequence ID" value="KAK7678022.1"/>
    <property type="molecule type" value="Genomic_DNA"/>
</dbReference>
<feature type="compositionally biased region" description="Basic and acidic residues" evidence="1">
    <location>
        <begin position="1"/>
        <end position="11"/>
    </location>
</feature>
<evidence type="ECO:0000313" key="2">
    <source>
        <dbReference type="EMBL" id="KAK7678022.1"/>
    </source>
</evidence>
<accession>A0AAW0FD85</accession>
<protein>
    <submittedName>
        <fullName evidence="2">Uncharacterized protein</fullName>
    </submittedName>
</protein>
<dbReference type="Proteomes" id="UP001385951">
    <property type="component" value="Unassembled WGS sequence"/>
</dbReference>
<sequence>MTDEQHTDQQTDRQLPSGFLHLPSRPTTKHPPRKAKVNIIHAFFSLCSCYAEDSSRRRRLHRVFRLKDREEFSHGKQCLNSSLSVFLG</sequence>
<feature type="region of interest" description="Disordered" evidence="1">
    <location>
        <begin position="1"/>
        <end position="33"/>
    </location>
</feature>
<name>A0AAW0FD85_9APHY</name>
<comment type="caution">
    <text evidence="2">The sequence shown here is derived from an EMBL/GenBank/DDBJ whole genome shotgun (WGS) entry which is preliminary data.</text>
</comment>
<evidence type="ECO:0000256" key="1">
    <source>
        <dbReference type="SAM" id="MobiDB-lite"/>
    </source>
</evidence>
<reference evidence="2 3" key="1">
    <citation type="submission" date="2022-09" db="EMBL/GenBank/DDBJ databases">
        <authorList>
            <person name="Palmer J.M."/>
        </authorList>
    </citation>
    <scope>NUCLEOTIDE SEQUENCE [LARGE SCALE GENOMIC DNA]</scope>
    <source>
        <strain evidence="2 3">DSM 7382</strain>
    </source>
</reference>
<evidence type="ECO:0000313" key="3">
    <source>
        <dbReference type="Proteomes" id="UP001385951"/>
    </source>
</evidence>
<gene>
    <name evidence="2" type="ORF">QCA50_018962</name>
</gene>
<proteinExistence type="predicted"/>